<dbReference type="GO" id="GO:0005886">
    <property type="term" value="C:plasma membrane"/>
    <property type="evidence" value="ECO:0007669"/>
    <property type="project" value="TreeGrafter"/>
</dbReference>
<dbReference type="InterPro" id="IPR035892">
    <property type="entry name" value="C2_domain_sf"/>
</dbReference>
<reference evidence="2 3" key="1">
    <citation type="submission" date="2015-05" db="EMBL/GenBank/DDBJ databases">
        <title>Evolution of Trichinella species and genotypes.</title>
        <authorList>
            <person name="Korhonen P.K."/>
            <person name="Edoardo P."/>
            <person name="Giuseppe L.R."/>
            <person name="Gasser R.B."/>
        </authorList>
    </citation>
    <scope>NUCLEOTIDE SEQUENCE [LARGE SCALE GENOMIC DNA]</scope>
    <source>
        <strain evidence="2">ISS10</strain>
    </source>
</reference>
<dbReference type="Pfam" id="PF00168">
    <property type="entry name" value="C2"/>
    <property type="match status" value="1"/>
</dbReference>
<sequence>MDHCLLNKMILGNVNFSGHKRGSGGHRKTKHNNTFQVDGRRAFSMQPIVHRNLETPTGNRLKKQALHVRWSHYDTMQVGGGDPVSQVISSLKQVGLHSGSETNSAKEAKMEASRSLSCLSFMLIFFITRCSGKLLVALLYQPEQCRLMVYVLQAKELSPPDSPIDSFAIIWLVQENGECEKRTTAVKYGRCSPIYNEIVSFYIEPRAACEASLVIALSSASSTVMQDEIGHVILGNLSNESGKMQWRQMIAYPNHRIAKWHSLTLKW</sequence>
<name>A0A0V1LSV7_9BILA</name>
<keyword evidence="3" id="KW-1185">Reference proteome</keyword>
<dbReference type="CDD" id="cd00276">
    <property type="entry name" value="C2B_Synaptotagmin"/>
    <property type="match status" value="1"/>
</dbReference>
<dbReference type="PROSITE" id="PS50004">
    <property type="entry name" value="C2"/>
    <property type="match status" value="1"/>
</dbReference>
<evidence type="ECO:0000313" key="2">
    <source>
        <dbReference type="EMBL" id="KRZ62607.1"/>
    </source>
</evidence>
<dbReference type="PANTHER" id="PTHR10024:SF344">
    <property type="entry name" value="SYNAPTOTAGMIN-7"/>
    <property type="match status" value="1"/>
</dbReference>
<protein>
    <submittedName>
        <fullName evidence="2">Synaptotagmin-12</fullName>
    </submittedName>
</protein>
<dbReference type="GO" id="GO:0000149">
    <property type="term" value="F:SNARE binding"/>
    <property type="evidence" value="ECO:0007669"/>
    <property type="project" value="TreeGrafter"/>
</dbReference>
<proteinExistence type="predicted"/>
<dbReference type="GO" id="GO:0030424">
    <property type="term" value="C:axon"/>
    <property type="evidence" value="ECO:0007669"/>
    <property type="project" value="TreeGrafter"/>
</dbReference>
<dbReference type="GO" id="GO:0001786">
    <property type="term" value="F:phosphatidylserine binding"/>
    <property type="evidence" value="ECO:0007669"/>
    <property type="project" value="TreeGrafter"/>
</dbReference>
<dbReference type="AlphaFoldDB" id="A0A0V1LSV7"/>
<dbReference type="GO" id="GO:0070382">
    <property type="term" value="C:exocytic vesicle"/>
    <property type="evidence" value="ECO:0007669"/>
    <property type="project" value="TreeGrafter"/>
</dbReference>
<dbReference type="GO" id="GO:0005509">
    <property type="term" value="F:calcium ion binding"/>
    <property type="evidence" value="ECO:0007669"/>
    <property type="project" value="TreeGrafter"/>
</dbReference>
<dbReference type="InterPro" id="IPR000008">
    <property type="entry name" value="C2_dom"/>
</dbReference>
<dbReference type="GO" id="GO:0048791">
    <property type="term" value="P:calcium ion-regulated exocytosis of neurotransmitter"/>
    <property type="evidence" value="ECO:0007669"/>
    <property type="project" value="TreeGrafter"/>
</dbReference>
<comment type="caution">
    <text evidence="2">The sequence shown here is derived from an EMBL/GenBank/DDBJ whole genome shotgun (WGS) entry which is preliminary data.</text>
</comment>
<dbReference type="GO" id="GO:0030276">
    <property type="term" value="F:clathrin binding"/>
    <property type="evidence" value="ECO:0007669"/>
    <property type="project" value="TreeGrafter"/>
</dbReference>
<dbReference type="PANTHER" id="PTHR10024">
    <property type="entry name" value="SYNAPTOTAGMIN"/>
    <property type="match status" value="1"/>
</dbReference>
<dbReference type="Proteomes" id="UP000054721">
    <property type="component" value="Unassembled WGS sequence"/>
</dbReference>
<evidence type="ECO:0000313" key="3">
    <source>
        <dbReference type="Proteomes" id="UP000054721"/>
    </source>
</evidence>
<dbReference type="EMBL" id="JYDW01000007">
    <property type="protein sequence ID" value="KRZ62607.1"/>
    <property type="molecule type" value="Genomic_DNA"/>
</dbReference>
<accession>A0A0V1LSV7</accession>
<dbReference type="GO" id="GO:0006906">
    <property type="term" value="P:vesicle fusion"/>
    <property type="evidence" value="ECO:0007669"/>
    <property type="project" value="TreeGrafter"/>
</dbReference>
<feature type="domain" description="C2" evidence="1">
    <location>
        <begin position="130"/>
        <end position="247"/>
    </location>
</feature>
<dbReference type="GO" id="GO:0098793">
    <property type="term" value="C:presynapse"/>
    <property type="evidence" value="ECO:0007669"/>
    <property type="project" value="GOC"/>
</dbReference>
<dbReference type="GO" id="GO:0005544">
    <property type="term" value="F:calcium-dependent phospholipid binding"/>
    <property type="evidence" value="ECO:0007669"/>
    <property type="project" value="TreeGrafter"/>
</dbReference>
<dbReference type="SUPFAM" id="SSF49562">
    <property type="entry name" value="C2 domain (Calcium/lipid-binding domain, CaLB)"/>
    <property type="match status" value="1"/>
</dbReference>
<organism evidence="2 3">
    <name type="scientific">Trichinella nativa</name>
    <dbReference type="NCBI Taxonomy" id="6335"/>
    <lineage>
        <taxon>Eukaryota</taxon>
        <taxon>Metazoa</taxon>
        <taxon>Ecdysozoa</taxon>
        <taxon>Nematoda</taxon>
        <taxon>Enoplea</taxon>
        <taxon>Dorylaimia</taxon>
        <taxon>Trichinellida</taxon>
        <taxon>Trichinellidae</taxon>
        <taxon>Trichinella</taxon>
    </lineage>
</organism>
<dbReference type="OrthoDB" id="5913972at2759"/>
<dbReference type="Gene3D" id="2.60.40.150">
    <property type="entry name" value="C2 domain"/>
    <property type="match status" value="1"/>
</dbReference>
<dbReference type="STRING" id="6335.A0A0V1LSV7"/>
<dbReference type="SMART" id="SM00239">
    <property type="entry name" value="C2"/>
    <property type="match status" value="1"/>
</dbReference>
<evidence type="ECO:0000259" key="1">
    <source>
        <dbReference type="PROSITE" id="PS50004"/>
    </source>
</evidence>
<gene>
    <name evidence="2" type="primary">SYT12</name>
    <name evidence="2" type="ORF">T02_10877</name>
</gene>